<dbReference type="Proteomes" id="UP001597510">
    <property type="component" value="Unassembled WGS sequence"/>
</dbReference>
<dbReference type="CDD" id="cd17574">
    <property type="entry name" value="REC_OmpR"/>
    <property type="match status" value="1"/>
</dbReference>
<feature type="transmembrane region" description="Helical" evidence="8">
    <location>
        <begin position="365"/>
        <end position="386"/>
    </location>
</feature>
<dbReference type="SMART" id="SM00448">
    <property type="entry name" value="REC"/>
    <property type="match status" value="1"/>
</dbReference>
<reference evidence="13" key="1">
    <citation type="journal article" date="2019" name="Int. J. Syst. Evol. Microbiol.">
        <title>The Global Catalogue of Microorganisms (GCM) 10K type strain sequencing project: providing services to taxonomists for standard genome sequencing and annotation.</title>
        <authorList>
            <consortium name="The Broad Institute Genomics Platform"/>
            <consortium name="The Broad Institute Genome Sequencing Center for Infectious Disease"/>
            <person name="Wu L."/>
            <person name="Ma J."/>
        </authorList>
    </citation>
    <scope>NUCLEOTIDE SEQUENCE [LARGE SCALE GENOMIC DNA]</scope>
    <source>
        <strain evidence="13">KCTC 52344</strain>
    </source>
</reference>
<evidence type="ECO:0000256" key="5">
    <source>
        <dbReference type="ARBA" id="ARBA00023125"/>
    </source>
</evidence>
<dbReference type="Gene3D" id="3.40.50.2300">
    <property type="match status" value="1"/>
</dbReference>
<feature type="modified residue" description="4-aspartylphosphate" evidence="7">
    <location>
        <position position="731"/>
    </location>
</feature>
<dbReference type="PRINTS" id="PR00344">
    <property type="entry name" value="BCTRLSENSOR"/>
</dbReference>
<dbReference type="SUPFAM" id="SSF55874">
    <property type="entry name" value="ATPase domain of HSP90 chaperone/DNA topoisomerase II/histidine kinase"/>
    <property type="match status" value="1"/>
</dbReference>
<feature type="transmembrane region" description="Helical" evidence="8">
    <location>
        <begin position="338"/>
        <end position="359"/>
    </location>
</feature>
<keyword evidence="8" id="KW-1133">Transmembrane helix</keyword>
<dbReference type="SMART" id="SM00342">
    <property type="entry name" value="HTH_ARAC"/>
    <property type="match status" value="1"/>
</dbReference>
<evidence type="ECO:0000259" key="11">
    <source>
        <dbReference type="PROSITE" id="PS50110"/>
    </source>
</evidence>
<dbReference type="Gene3D" id="1.10.287.130">
    <property type="match status" value="1"/>
</dbReference>
<dbReference type="Gene3D" id="1.10.10.60">
    <property type="entry name" value="Homeodomain-like"/>
    <property type="match status" value="1"/>
</dbReference>
<accession>A0ABW5J9U9</accession>
<comment type="catalytic activity">
    <reaction evidence="1">
        <text>ATP + protein L-histidine = ADP + protein N-phospho-L-histidine.</text>
        <dbReference type="EC" id="2.7.13.3"/>
    </reaction>
</comment>
<dbReference type="Pfam" id="PF00072">
    <property type="entry name" value="Response_reg"/>
    <property type="match status" value="1"/>
</dbReference>
<sequence>MKLNSLFSFTSFCIFVIISGRTLAQAPVIITSKTKTPVAATAFLEILRDTSASIPFEQISKQAFKPLGKDYFLFPYTDDAHWVRFSIENKDNVNKKLTLQWINSLIENIDFYISDTTHQHYTHTAYKLITDKKEKKLIESEPEFPFELAPHTSKIIYAKIRSQRGLYGTLQVHSDDSLLQKKLNTYVEQGFINGFLFFRMFLIAVLGAFIITLPIFRIYSLHAIVKSFAFWGIMNVMGPLFTDDPDIAKKINFLCYNSIPLTAGLLILYSLAFDRLPKWYSKVIYFFIAANIIITIFGVVDYKWYWLKAGVYLIVVSSLFYLYVYIYSLIKKLPTNSYYTIPFIMGLTSYMLIHLRLLGIIEIKILFRIASLLFVLENLIFVFFLGQIFRDADRSKLVAEKQLGFNLEQNARLKELDNLKTTFFANISHELRTPITLILGPLQELVRKYPTENLLPLMLRNTQRLLTLINQLLDISKLEAGQMSVKVSKQNTNQYFRTLTSSFTSLAESRQIAFETSNQQQEVWGYIDNDKLDKIIINLLSNAFKFTPKGGTVTAHITYENDFRKAIITISDTGIGIKKDKLDKIFDRFYQVDSSQNRKFEGTGIGLALVKELVDVLKGSIKVESQENVGTTFSIQLPIDKKTWEGMIEEEVQQTDEYAFNASQGAMSLPSTADNNNGEQDNLLLIVDDNADIRTYIKSIFEKDFQIMEASNGKEGIEKATERIPNVIISDLMMPEMDGFEFCKVLKSDEKTSHIPIIMLTAKADAESKMEGLELGADDYLTKPFNKEEILVKVKNLISIRETLRKWYGKEIIELKPDEIKVNSIDEAFITKAKAVVEANLANSQFDLAHFANDMALSTVQLRRKLKALTNQTAVEFIRRYRLQRAASLLKQKAGTVSDIAYQVGFESLSYFTKVFQEEFNVTPSEYMGN</sequence>
<keyword evidence="3 7" id="KW-0597">Phosphoprotein</keyword>
<comment type="caution">
    <text evidence="12">The sequence shown here is derived from an EMBL/GenBank/DDBJ whole genome shotgun (WGS) entry which is preliminary data.</text>
</comment>
<dbReference type="InterPro" id="IPR005467">
    <property type="entry name" value="His_kinase_dom"/>
</dbReference>
<keyword evidence="13" id="KW-1185">Reference proteome</keyword>
<dbReference type="InterPro" id="IPR018062">
    <property type="entry name" value="HTH_AraC-typ_CS"/>
</dbReference>
<keyword evidence="6" id="KW-0804">Transcription</keyword>
<dbReference type="Gene3D" id="3.30.565.10">
    <property type="entry name" value="Histidine kinase-like ATPase, C-terminal domain"/>
    <property type="match status" value="1"/>
</dbReference>
<feature type="domain" description="HTH araC/xylS-type" evidence="9">
    <location>
        <begin position="831"/>
        <end position="930"/>
    </location>
</feature>
<dbReference type="SUPFAM" id="SSF52172">
    <property type="entry name" value="CheY-like"/>
    <property type="match status" value="1"/>
</dbReference>
<dbReference type="Pfam" id="PF00512">
    <property type="entry name" value="HisKA"/>
    <property type="match status" value="1"/>
</dbReference>
<dbReference type="EC" id="2.7.13.3" evidence="2"/>
<feature type="transmembrane region" description="Helical" evidence="8">
    <location>
        <begin position="196"/>
        <end position="216"/>
    </location>
</feature>
<dbReference type="InterPro" id="IPR001789">
    <property type="entry name" value="Sig_transdc_resp-reg_receiver"/>
</dbReference>
<feature type="transmembrane region" description="Helical" evidence="8">
    <location>
        <begin position="283"/>
        <end position="300"/>
    </location>
</feature>
<feature type="domain" description="Histidine kinase" evidence="10">
    <location>
        <begin position="426"/>
        <end position="641"/>
    </location>
</feature>
<dbReference type="InterPro" id="IPR004358">
    <property type="entry name" value="Sig_transdc_His_kin-like_C"/>
</dbReference>
<evidence type="ECO:0000256" key="2">
    <source>
        <dbReference type="ARBA" id="ARBA00012438"/>
    </source>
</evidence>
<evidence type="ECO:0000256" key="1">
    <source>
        <dbReference type="ARBA" id="ARBA00000085"/>
    </source>
</evidence>
<evidence type="ECO:0000256" key="4">
    <source>
        <dbReference type="ARBA" id="ARBA00023015"/>
    </source>
</evidence>
<name>A0ABW5J9U9_9BACT</name>
<dbReference type="RefSeq" id="WP_340240240.1">
    <property type="nucleotide sequence ID" value="NZ_JBBEWC010000019.1"/>
</dbReference>
<dbReference type="PANTHER" id="PTHR43547:SF2">
    <property type="entry name" value="HYBRID SIGNAL TRANSDUCTION HISTIDINE KINASE C"/>
    <property type="match status" value="1"/>
</dbReference>
<feature type="domain" description="Response regulatory" evidence="11">
    <location>
        <begin position="683"/>
        <end position="798"/>
    </location>
</feature>
<evidence type="ECO:0000313" key="13">
    <source>
        <dbReference type="Proteomes" id="UP001597510"/>
    </source>
</evidence>
<dbReference type="InterPro" id="IPR018060">
    <property type="entry name" value="HTH_AraC"/>
</dbReference>
<dbReference type="CDD" id="cd00082">
    <property type="entry name" value="HisKA"/>
    <property type="match status" value="1"/>
</dbReference>
<keyword evidence="8" id="KW-0812">Transmembrane</keyword>
<dbReference type="InterPro" id="IPR003661">
    <property type="entry name" value="HisK_dim/P_dom"/>
</dbReference>
<keyword evidence="5" id="KW-0238">DNA-binding</keyword>
<evidence type="ECO:0000259" key="9">
    <source>
        <dbReference type="PROSITE" id="PS01124"/>
    </source>
</evidence>
<dbReference type="InterPro" id="IPR036097">
    <property type="entry name" value="HisK_dim/P_sf"/>
</dbReference>
<feature type="transmembrane region" description="Helical" evidence="8">
    <location>
        <begin position="253"/>
        <end position="271"/>
    </location>
</feature>
<dbReference type="Pfam" id="PF02518">
    <property type="entry name" value="HATPase_c"/>
    <property type="match status" value="1"/>
</dbReference>
<evidence type="ECO:0000256" key="3">
    <source>
        <dbReference type="ARBA" id="ARBA00022553"/>
    </source>
</evidence>
<keyword evidence="4" id="KW-0805">Transcription regulation</keyword>
<dbReference type="SUPFAM" id="SSF46689">
    <property type="entry name" value="Homeodomain-like"/>
    <property type="match status" value="1"/>
</dbReference>
<dbReference type="InterPro" id="IPR011622">
    <property type="entry name" value="7TMR_DISM_rcpt_extracell_dom2"/>
</dbReference>
<dbReference type="PROSITE" id="PS01124">
    <property type="entry name" value="HTH_ARAC_FAMILY_2"/>
    <property type="match status" value="1"/>
</dbReference>
<dbReference type="EMBL" id="JBHULC010000013">
    <property type="protein sequence ID" value="MFD2522122.1"/>
    <property type="molecule type" value="Genomic_DNA"/>
</dbReference>
<keyword evidence="8" id="KW-0472">Membrane</keyword>
<dbReference type="PANTHER" id="PTHR43547">
    <property type="entry name" value="TWO-COMPONENT HISTIDINE KINASE"/>
    <property type="match status" value="1"/>
</dbReference>
<dbReference type="Gene3D" id="2.60.40.2380">
    <property type="match status" value="1"/>
</dbReference>
<evidence type="ECO:0000256" key="8">
    <source>
        <dbReference type="SAM" id="Phobius"/>
    </source>
</evidence>
<protein>
    <recommendedName>
        <fullName evidence="2">histidine kinase</fullName>
        <ecNumber evidence="2">2.7.13.3</ecNumber>
    </recommendedName>
</protein>
<organism evidence="12 13">
    <name type="scientific">Emticicia soli</name>
    <dbReference type="NCBI Taxonomy" id="2027878"/>
    <lineage>
        <taxon>Bacteria</taxon>
        <taxon>Pseudomonadati</taxon>
        <taxon>Bacteroidota</taxon>
        <taxon>Cytophagia</taxon>
        <taxon>Cytophagales</taxon>
        <taxon>Leadbetterellaceae</taxon>
        <taxon>Emticicia</taxon>
    </lineage>
</organism>
<dbReference type="SMART" id="SM00388">
    <property type="entry name" value="HisKA"/>
    <property type="match status" value="1"/>
</dbReference>
<evidence type="ECO:0000259" key="10">
    <source>
        <dbReference type="PROSITE" id="PS50109"/>
    </source>
</evidence>
<dbReference type="SMART" id="SM00387">
    <property type="entry name" value="HATPase_c"/>
    <property type="match status" value="1"/>
</dbReference>
<dbReference type="SUPFAM" id="SSF47384">
    <property type="entry name" value="Homodimeric domain of signal transducing histidine kinase"/>
    <property type="match status" value="1"/>
</dbReference>
<dbReference type="PROSITE" id="PS00041">
    <property type="entry name" value="HTH_ARAC_FAMILY_1"/>
    <property type="match status" value="1"/>
</dbReference>
<feature type="transmembrane region" description="Helical" evidence="8">
    <location>
        <begin position="223"/>
        <end position="241"/>
    </location>
</feature>
<gene>
    <name evidence="12" type="ORF">ACFSR2_14575</name>
</gene>
<dbReference type="InterPro" id="IPR003594">
    <property type="entry name" value="HATPase_dom"/>
</dbReference>
<dbReference type="InterPro" id="IPR011006">
    <property type="entry name" value="CheY-like_superfamily"/>
</dbReference>
<evidence type="ECO:0000256" key="6">
    <source>
        <dbReference type="ARBA" id="ARBA00023163"/>
    </source>
</evidence>
<dbReference type="Pfam" id="PF12833">
    <property type="entry name" value="HTH_18"/>
    <property type="match status" value="1"/>
</dbReference>
<dbReference type="PROSITE" id="PS50110">
    <property type="entry name" value="RESPONSE_REGULATORY"/>
    <property type="match status" value="1"/>
</dbReference>
<proteinExistence type="predicted"/>
<dbReference type="Pfam" id="PF07696">
    <property type="entry name" value="7TMR-DISMED2"/>
    <property type="match status" value="1"/>
</dbReference>
<dbReference type="CDD" id="cd16922">
    <property type="entry name" value="HATPase_EvgS-ArcB-TorS-like"/>
    <property type="match status" value="1"/>
</dbReference>
<evidence type="ECO:0000313" key="12">
    <source>
        <dbReference type="EMBL" id="MFD2522122.1"/>
    </source>
</evidence>
<dbReference type="InterPro" id="IPR036890">
    <property type="entry name" value="HATPase_C_sf"/>
</dbReference>
<dbReference type="InterPro" id="IPR009057">
    <property type="entry name" value="Homeodomain-like_sf"/>
</dbReference>
<feature type="transmembrane region" description="Helical" evidence="8">
    <location>
        <begin position="306"/>
        <end position="326"/>
    </location>
</feature>
<dbReference type="PROSITE" id="PS50109">
    <property type="entry name" value="HIS_KIN"/>
    <property type="match status" value="1"/>
</dbReference>
<evidence type="ECO:0000256" key="7">
    <source>
        <dbReference type="PROSITE-ProRule" id="PRU00169"/>
    </source>
</evidence>